<accession>A0AAW2BET5</accession>
<dbReference type="PANTHER" id="PTHR12357:SF3">
    <property type="entry name" value="YTH DOMAIN-CONTAINING PROTEIN 1"/>
    <property type="match status" value="1"/>
</dbReference>
<dbReference type="GO" id="GO:0000398">
    <property type="term" value="P:mRNA splicing, via spliceosome"/>
    <property type="evidence" value="ECO:0007669"/>
    <property type="project" value="TreeGrafter"/>
</dbReference>
<dbReference type="InterPro" id="IPR007275">
    <property type="entry name" value="YTH_domain"/>
</dbReference>
<evidence type="ECO:0000313" key="5">
    <source>
        <dbReference type="EMBL" id="KAK9984504.1"/>
    </source>
</evidence>
<dbReference type="EMBL" id="JAZDWU010000012">
    <property type="protein sequence ID" value="KAK9984504.1"/>
    <property type="molecule type" value="Genomic_DNA"/>
</dbReference>
<gene>
    <name evidence="5" type="ORF">SO802_034029</name>
</gene>
<feature type="domain" description="YTH" evidence="4">
    <location>
        <begin position="121"/>
        <end position="256"/>
    </location>
</feature>
<dbReference type="GO" id="GO:0005654">
    <property type="term" value="C:nucleoplasm"/>
    <property type="evidence" value="ECO:0007669"/>
    <property type="project" value="TreeGrafter"/>
</dbReference>
<dbReference type="PROSITE" id="PS50882">
    <property type="entry name" value="YTH"/>
    <property type="match status" value="1"/>
</dbReference>
<dbReference type="GO" id="GO:0003729">
    <property type="term" value="F:mRNA binding"/>
    <property type="evidence" value="ECO:0007669"/>
    <property type="project" value="UniProtKB-UniRule"/>
</dbReference>
<reference evidence="5 6" key="1">
    <citation type="submission" date="2024-01" db="EMBL/GenBank/DDBJ databases">
        <title>A telomere-to-telomere, gap-free genome of sweet tea (Lithocarpus litseifolius).</title>
        <authorList>
            <person name="Zhou J."/>
        </authorList>
    </citation>
    <scope>NUCLEOTIDE SEQUENCE [LARGE SCALE GENOMIC DNA]</scope>
    <source>
        <strain evidence="5">Zhou-2022a</strain>
        <tissue evidence="5">Leaf</tissue>
    </source>
</reference>
<feature type="transmembrane region" description="Helical" evidence="3">
    <location>
        <begin position="471"/>
        <end position="501"/>
    </location>
</feature>
<evidence type="ECO:0000256" key="1">
    <source>
        <dbReference type="RuleBase" id="RU369095"/>
    </source>
</evidence>
<feature type="region of interest" description="Disordered" evidence="2">
    <location>
        <begin position="72"/>
        <end position="113"/>
    </location>
</feature>
<dbReference type="PANTHER" id="PTHR12357">
    <property type="entry name" value="YTH YT521-B HOMOLOGY DOMAIN-CONTAINING"/>
    <property type="match status" value="1"/>
</dbReference>
<evidence type="ECO:0000256" key="3">
    <source>
        <dbReference type="SAM" id="Phobius"/>
    </source>
</evidence>
<comment type="caution">
    <text evidence="5">The sequence shown here is derived from an EMBL/GenBank/DDBJ whole genome shotgun (WGS) entry which is preliminary data.</text>
</comment>
<feature type="compositionally biased region" description="Basic and acidic residues" evidence="2">
    <location>
        <begin position="93"/>
        <end position="107"/>
    </location>
</feature>
<comment type="similarity">
    <text evidence="1">Belongs to the YTHDF family.</text>
</comment>
<dbReference type="AlphaFoldDB" id="A0AAW2BET5"/>
<keyword evidence="3" id="KW-1133">Transmembrane helix</keyword>
<evidence type="ECO:0000259" key="4">
    <source>
        <dbReference type="PROSITE" id="PS50882"/>
    </source>
</evidence>
<dbReference type="GO" id="GO:1990247">
    <property type="term" value="F:N6-methyladenosine-containing RNA reader activity"/>
    <property type="evidence" value="ECO:0007669"/>
    <property type="project" value="UniProtKB-UniRule"/>
</dbReference>
<sequence length="557" mass="62854">MCWCCGEMVDQLLSNCTVVFDLWSFAFRSFWDLLEVTDLLFRWKNWVGCRDMSSDTAKENASVVDSSVTEWKQDMGNSDDPESSSYQVNEDGYPSREDKVRDSHDPLGKSTTSKKGKLYNTRYFIIKSLNHDNIQRSIEKGIWATQVMNEPILEEAFLNSGKVILIFSVNMSGFFQGYAQMMSSVGWRRDNVWSQGSGKSNPWGRSFKVKWLQLNDLPFQKTLHLRNPLNDYKPVKISRDCQELSPDIGEALCELLDGKSDVDDSLSSFYRDDIPSKRPCVDSPCSLGNEEYNVPPGHMPWPRTPMLYPSLLYTHQPEANRFHLGYQSSTGVMFPNNPPITTGSPQVDGTKCSRINGDLSNLQVDVDMSSRYEVWGLSEESPFTSTLTDDDFLEMSYEEYLEAHSRSNKQLCVPVAGPSRKTQESSRSKKHDEDLSAWWRGALPMVGVGFTVVAKEVMVGLWWFFVLGGDLWLLWLVVWVIVVVVLVVSGGGEVFGLNLVLIKEFGLEEHSFERQIYLDNRFRSREIAVGNPVAEVVVPATSASSSVSGERVPTTGA</sequence>
<keyword evidence="1" id="KW-0694">RNA-binding</keyword>
<keyword evidence="3" id="KW-0812">Transmembrane</keyword>
<organism evidence="5 6">
    <name type="scientific">Lithocarpus litseifolius</name>
    <dbReference type="NCBI Taxonomy" id="425828"/>
    <lineage>
        <taxon>Eukaryota</taxon>
        <taxon>Viridiplantae</taxon>
        <taxon>Streptophyta</taxon>
        <taxon>Embryophyta</taxon>
        <taxon>Tracheophyta</taxon>
        <taxon>Spermatophyta</taxon>
        <taxon>Magnoliopsida</taxon>
        <taxon>eudicotyledons</taxon>
        <taxon>Gunneridae</taxon>
        <taxon>Pentapetalae</taxon>
        <taxon>rosids</taxon>
        <taxon>fabids</taxon>
        <taxon>Fagales</taxon>
        <taxon>Fagaceae</taxon>
        <taxon>Lithocarpus</taxon>
    </lineage>
</organism>
<dbReference type="Gene3D" id="3.10.590.10">
    <property type="entry name" value="ph1033 like domains"/>
    <property type="match status" value="1"/>
</dbReference>
<keyword evidence="6" id="KW-1185">Reference proteome</keyword>
<name>A0AAW2BET5_9ROSI</name>
<dbReference type="CDD" id="cd21134">
    <property type="entry name" value="YTH"/>
    <property type="match status" value="1"/>
</dbReference>
<feature type="transmembrane region" description="Helical" evidence="3">
    <location>
        <begin position="437"/>
        <end position="465"/>
    </location>
</feature>
<dbReference type="GO" id="GO:0048024">
    <property type="term" value="P:regulation of mRNA splicing, via spliceosome"/>
    <property type="evidence" value="ECO:0007669"/>
    <property type="project" value="TreeGrafter"/>
</dbReference>
<protein>
    <recommendedName>
        <fullName evidence="1">YTH domain-containing family protein</fullName>
    </recommendedName>
</protein>
<keyword evidence="3" id="KW-0472">Membrane</keyword>
<proteinExistence type="inferred from homology"/>
<comment type="function">
    <text evidence="1">Specifically recognizes and binds N6-methyladenosine (m6A)-containing RNAs, and regulates mRNA stability. M6A is a modification present at internal sites of mRNAs and some non-coding RNAs and plays a role in mRNA stability and processing.</text>
</comment>
<evidence type="ECO:0000313" key="6">
    <source>
        <dbReference type="Proteomes" id="UP001459277"/>
    </source>
</evidence>
<evidence type="ECO:0000256" key="2">
    <source>
        <dbReference type="SAM" id="MobiDB-lite"/>
    </source>
</evidence>
<dbReference type="Proteomes" id="UP001459277">
    <property type="component" value="Unassembled WGS sequence"/>
</dbReference>
<dbReference type="Pfam" id="PF04146">
    <property type="entry name" value="YTH"/>
    <property type="match status" value="1"/>
</dbReference>
<dbReference type="InterPro" id="IPR045168">
    <property type="entry name" value="YTH_prot"/>
</dbReference>